<geneLocation type="mitochondrion" evidence="1"/>
<accession>A0A101M0M9</accession>
<dbReference type="AlphaFoldDB" id="A0A101M0M9"/>
<gene>
    <name evidence="1" type="ORF">ABT39_MTgene4145</name>
</gene>
<reference evidence="1" key="1">
    <citation type="journal article" date="2015" name="Genome Biol. Evol.">
        <title>Organellar Genomes of White Spruce (Picea glauca): Assembly and Annotation.</title>
        <authorList>
            <person name="Jackman S.D."/>
            <person name="Warren R.L."/>
            <person name="Gibb E.A."/>
            <person name="Vandervalk B.P."/>
            <person name="Mohamadi H."/>
            <person name="Chu J."/>
            <person name="Raymond A."/>
            <person name="Pleasance S."/>
            <person name="Coope R."/>
            <person name="Wildung M.R."/>
            <person name="Ritland C.E."/>
            <person name="Bousquet J."/>
            <person name="Jones S.J."/>
            <person name="Bohlmann J."/>
            <person name="Birol I."/>
        </authorList>
    </citation>
    <scope>NUCLEOTIDE SEQUENCE [LARGE SCALE GENOMIC DNA]</scope>
    <source>
        <tissue evidence="1">Flushing bud</tissue>
    </source>
</reference>
<proteinExistence type="predicted"/>
<dbReference type="EMBL" id="LKAM01000004">
    <property type="protein sequence ID" value="KUM48809.1"/>
    <property type="molecule type" value="Genomic_DNA"/>
</dbReference>
<sequence length="42" mass="4739">MDDESAEKHFYHDVAPHGTPLTAVMSLILACPRRYSRKANLP</sequence>
<organism evidence="1">
    <name type="scientific">Picea glauca</name>
    <name type="common">White spruce</name>
    <name type="synonym">Pinus glauca</name>
    <dbReference type="NCBI Taxonomy" id="3330"/>
    <lineage>
        <taxon>Eukaryota</taxon>
        <taxon>Viridiplantae</taxon>
        <taxon>Streptophyta</taxon>
        <taxon>Embryophyta</taxon>
        <taxon>Tracheophyta</taxon>
        <taxon>Spermatophyta</taxon>
        <taxon>Pinopsida</taxon>
        <taxon>Pinidae</taxon>
        <taxon>Conifers I</taxon>
        <taxon>Pinales</taxon>
        <taxon>Pinaceae</taxon>
        <taxon>Picea</taxon>
    </lineage>
</organism>
<protein>
    <submittedName>
        <fullName evidence="1">Uncharacterized protein</fullName>
    </submittedName>
</protein>
<comment type="caution">
    <text evidence="1">The sequence shown here is derived from an EMBL/GenBank/DDBJ whole genome shotgun (WGS) entry which is preliminary data.</text>
</comment>
<keyword evidence="1" id="KW-0496">Mitochondrion</keyword>
<evidence type="ECO:0000313" key="1">
    <source>
        <dbReference type="EMBL" id="KUM48809.1"/>
    </source>
</evidence>
<name>A0A101M0M9_PICGL</name>